<dbReference type="AlphaFoldDB" id="A0A6P8WA90"/>
<keyword evidence="2" id="KW-1185">Reference proteome</keyword>
<sequence>MCFISKGGNSLGNNLCKCFQRLTAAQCSGNPGSIIRGCNPGVDKNVLNISERTKWKWRNEMPTELKSRFSGKSHKDFWYATNRNIILALGRVLGLHADVVFEFLYTLTLQNFARILNPRGHAWNLSRVPFSQVNICDYYAGIFDCNGNVRNPFHPDVLQKLLGMMQQLLRQDKSRDEVPKPLPIEKKAKPARSEKISQRAGIGPDSLARANGIRRRFQLSERYQLGGCRSQSLLCGSWDRYTKHLSQMWCYKPSQEVVDDIIKAEVTVLDWGSLQGRETSEEERQVTKALYRLLSDNLCTARSRELKRLVLSVKQQTGLQNNLEEMLDAMRELNLKMAVKGEVEYMKRMTQELSRNYNHLIEKSRKVPKRKHAAPHKPETLHIDVEEPTVLPRFYYGAQVPILTHEPFNPQLPRTWMRRHPDAMRLNDDGRFVREGVVHRYKRRSVEKRLADARQRYSIHSVYSRDDVSRSSSRFSEISKGNSETNRNSQISGNSKISGNNRSTRDSRNSQQTKNSFPFNDEEPSDKSMA</sequence>
<feature type="compositionally biased region" description="Polar residues" evidence="1">
    <location>
        <begin position="479"/>
        <end position="502"/>
    </location>
</feature>
<proteinExistence type="predicted"/>
<evidence type="ECO:0000256" key="1">
    <source>
        <dbReference type="SAM" id="MobiDB-lite"/>
    </source>
</evidence>
<dbReference type="Proteomes" id="UP000515160">
    <property type="component" value="Chromosome 2L"/>
</dbReference>
<dbReference type="InterPro" id="IPR031958">
    <property type="entry name" value="DUF4778"/>
</dbReference>
<gene>
    <name evidence="3" type="primary">LOC117565557</name>
</gene>
<dbReference type="GeneID" id="117565557"/>
<dbReference type="RefSeq" id="XP_034100616.1">
    <property type="nucleotide sequence ID" value="XM_034244725.2"/>
</dbReference>
<evidence type="ECO:0000313" key="2">
    <source>
        <dbReference type="Proteomes" id="UP000515160"/>
    </source>
</evidence>
<organism evidence="2 3">
    <name type="scientific">Drosophila albomicans</name>
    <name type="common">Fruit fly</name>
    <dbReference type="NCBI Taxonomy" id="7291"/>
    <lineage>
        <taxon>Eukaryota</taxon>
        <taxon>Metazoa</taxon>
        <taxon>Ecdysozoa</taxon>
        <taxon>Arthropoda</taxon>
        <taxon>Hexapoda</taxon>
        <taxon>Insecta</taxon>
        <taxon>Pterygota</taxon>
        <taxon>Neoptera</taxon>
        <taxon>Endopterygota</taxon>
        <taxon>Diptera</taxon>
        <taxon>Brachycera</taxon>
        <taxon>Muscomorpha</taxon>
        <taxon>Ephydroidea</taxon>
        <taxon>Drosophilidae</taxon>
        <taxon>Drosophila</taxon>
    </lineage>
</organism>
<accession>A0A6P8WA90</accession>
<feature type="compositionally biased region" description="Polar residues" evidence="1">
    <location>
        <begin position="509"/>
        <end position="518"/>
    </location>
</feature>
<reference evidence="3" key="1">
    <citation type="submission" date="2025-08" db="UniProtKB">
        <authorList>
            <consortium name="RefSeq"/>
        </authorList>
    </citation>
    <scope>IDENTIFICATION</scope>
    <source>
        <strain evidence="3">15112-1751.03</strain>
        <tissue evidence="3">Whole Adult</tissue>
    </source>
</reference>
<dbReference type="Pfam" id="PF16008">
    <property type="entry name" value="DUF4778"/>
    <property type="match status" value="1"/>
</dbReference>
<protein>
    <submittedName>
        <fullName evidence="3">Uncharacterized protein LOC117565557</fullName>
    </submittedName>
</protein>
<feature type="region of interest" description="Disordered" evidence="1">
    <location>
        <begin position="463"/>
        <end position="530"/>
    </location>
</feature>
<dbReference type="OrthoDB" id="7864211at2759"/>
<name>A0A6P8WA90_DROAB</name>
<evidence type="ECO:0000313" key="3">
    <source>
        <dbReference type="RefSeq" id="XP_034100616.1"/>
    </source>
</evidence>